<proteinExistence type="predicted"/>
<dbReference type="EMBL" id="CH473948">
    <property type="protein sequence ID" value="EDM06791.1"/>
    <property type="molecule type" value="Genomic_DNA"/>
</dbReference>
<name>A6HL86_RAT</name>
<evidence type="ECO:0000313" key="1">
    <source>
        <dbReference type="EMBL" id="EDM06791.1"/>
    </source>
</evidence>
<reference evidence="1 2" key="1">
    <citation type="submission" date="2005-07" db="EMBL/GenBank/DDBJ databases">
        <authorList>
            <person name="Mural R.J."/>
            <person name="Li P.W."/>
            <person name="Adams M.D."/>
            <person name="Amanatides P.G."/>
            <person name="Baden-Tillson H."/>
            <person name="Barnstead M."/>
            <person name="Chin S.H."/>
            <person name="Dew I."/>
            <person name="Evans C.A."/>
            <person name="Ferriera S."/>
            <person name="Flanigan M."/>
            <person name="Fosler C."/>
            <person name="Glodek A."/>
            <person name="Gu Z."/>
            <person name="Holt R.A."/>
            <person name="Jennings D."/>
            <person name="Kraft C.L."/>
            <person name="Lu F."/>
            <person name="Nguyen T."/>
            <person name="Nusskern D.R."/>
            <person name="Pfannkoch C.M."/>
            <person name="Sitter C."/>
            <person name="Sutton G.G."/>
            <person name="Venter J.C."/>
            <person name="Wang Z."/>
            <person name="Woodage T."/>
            <person name="Zheng X.H."/>
            <person name="Zhong F."/>
        </authorList>
    </citation>
    <scope>NUCLEOTIDE SEQUENCE [LARGE SCALE GENOMIC DNA]</scope>
    <source>
        <strain>BN</strain>
        <strain evidence="2">Sprague-Dawley</strain>
    </source>
</reference>
<gene>
    <name evidence="1" type="ORF">rCG_35152</name>
</gene>
<dbReference type="Proteomes" id="UP000234681">
    <property type="component" value="Chromosome 10"/>
</dbReference>
<organism evidence="1 2">
    <name type="scientific">Rattus norvegicus</name>
    <name type="common">Rat</name>
    <dbReference type="NCBI Taxonomy" id="10116"/>
    <lineage>
        <taxon>Eukaryota</taxon>
        <taxon>Metazoa</taxon>
        <taxon>Chordata</taxon>
        <taxon>Craniata</taxon>
        <taxon>Vertebrata</taxon>
        <taxon>Euteleostomi</taxon>
        <taxon>Mammalia</taxon>
        <taxon>Eutheria</taxon>
        <taxon>Euarchontoglires</taxon>
        <taxon>Glires</taxon>
        <taxon>Rodentia</taxon>
        <taxon>Myomorpha</taxon>
        <taxon>Muroidea</taxon>
        <taxon>Muridae</taxon>
        <taxon>Murinae</taxon>
        <taxon>Rattus</taxon>
    </lineage>
</organism>
<accession>A6HL86</accession>
<protein>
    <submittedName>
        <fullName evidence="1">RCG35152, isoform CRA_a</fullName>
    </submittedName>
</protein>
<sequence length="79" mass="9136">MASFSHQACRQERKNRVSLYCTTVASCSFSEMLSLYEPHGSVPKRNAERHHTSRQLIKSRFVHWLKQLADGDILQFGDI</sequence>
<evidence type="ECO:0000313" key="2">
    <source>
        <dbReference type="Proteomes" id="UP000234681"/>
    </source>
</evidence>
<dbReference type="AlphaFoldDB" id="A6HL86"/>